<dbReference type="NCBIfam" id="TIGR03511">
    <property type="entry name" value="GldH_lipo"/>
    <property type="match status" value="1"/>
</dbReference>
<evidence type="ECO:0008006" key="2">
    <source>
        <dbReference type="Google" id="ProtNLM"/>
    </source>
</evidence>
<comment type="caution">
    <text evidence="1">The sequence shown here is derived from an EMBL/GenBank/DDBJ whole genome shotgun (WGS) entry which is preliminary data.</text>
</comment>
<protein>
    <recommendedName>
        <fullName evidence="2">Gliding motility lipoprotein GldH</fullName>
    </recommendedName>
</protein>
<accession>A0A0F9VJ05</accession>
<dbReference type="EMBL" id="LAZR01000020">
    <property type="protein sequence ID" value="KKO05101.1"/>
    <property type="molecule type" value="Genomic_DNA"/>
</dbReference>
<reference evidence="1" key="1">
    <citation type="journal article" date="2015" name="Nature">
        <title>Complex archaea that bridge the gap between prokaryotes and eukaryotes.</title>
        <authorList>
            <person name="Spang A."/>
            <person name="Saw J.H."/>
            <person name="Jorgensen S.L."/>
            <person name="Zaremba-Niedzwiedzka K."/>
            <person name="Martijn J."/>
            <person name="Lind A.E."/>
            <person name="van Eijk R."/>
            <person name="Schleper C."/>
            <person name="Guy L."/>
            <person name="Ettema T.J."/>
        </authorList>
    </citation>
    <scope>NUCLEOTIDE SEQUENCE</scope>
</reference>
<dbReference type="AlphaFoldDB" id="A0A0F9VJ05"/>
<dbReference type="PROSITE" id="PS51257">
    <property type="entry name" value="PROKAR_LIPOPROTEIN"/>
    <property type="match status" value="1"/>
</dbReference>
<proteinExistence type="predicted"/>
<organism evidence="1">
    <name type="scientific">marine sediment metagenome</name>
    <dbReference type="NCBI Taxonomy" id="412755"/>
    <lineage>
        <taxon>unclassified sequences</taxon>
        <taxon>metagenomes</taxon>
        <taxon>ecological metagenomes</taxon>
    </lineage>
</organism>
<dbReference type="Pfam" id="PF14109">
    <property type="entry name" value="GldH_lipo"/>
    <property type="match status" value="1"/>
</dbReference>
<name>A0A0F9VJ05_9ZZZZ</name>
<sequence>MRSLSCCFLALVLFASCDSNIIKSEYQSLVDGVWNKDNVLEFSLSKMDTVSGHDIFINVRNDNTFPYSNLFIIAAITTPEGQVTKDTLEYAMSLPDGTWLGKGSGSIKENKLWYKENIVFSSSGVYTIEVSQAMRKNGNVSGVIGLEGITDVGIEVTKSTP</sequence>
<evidence type="ECO:0000313" key="1">
    <source>
        <dbReference type="EMBL" id="KKO05101.1"/>
    </source>
</evidence>
<gene>
    <name evidence="1" type="ORF">LCGC14_0079210</name>
</gene>
<dbReference type="InterPro" id="IPR020018">
    <property type="entry name" value="Motility-assoc_lipoprot_GldH"/>
</dbReference>